<evidence type="ECO:0000313" key="3">
    <source>
        <dbReference type="Proteomes" id="UP001179280"/>
    </source>
</evidence>
<evidence type="ECO:0000313" key="2">
    <source>
        <dbReference type="EMBL" id="MBM7839061.1"/>
    </source>
</evidence>
<name>A0ABS2SU79_9BACI</name>
<reference evidence="2" key="1">
    <citation type="submission" date="2021-01" db="EMBL/GenBank/DDBJ databases">
        <title>Genomic Encyclopedia of Type Strains, Phase IV (KMG-IV): sequencing the most valuable type-strain genomes for metagenomic binning, comparative biology and taxonomic classification.</title>
        <authorList>
            <person name="Goeker M."/>
        </authorList>
    </citation>
    <scope>NUCLEOTIDE SEQUENCE</scope>
    <source>
        <strain evidence="2">DSM 21943</strain>
    </source>
</reference>
<evidence type="ECO:0000256" key="1">
    <source>
        <dbReference type="SAM" id="Phobius"/>
    </source>
</evidence>
<keyword evidence="1" id="KW-0812">Transmembrane</keyword>
<keyword evidence="1" id="KW-1133">Transmembrane helix</keyword>
<dbReference type="EMBL" id="JAFBCV010000006">
    <property type="protein sequence ID" value="MBM7839061.1"/>
    <property type="molecule type" value="Genomic_DNA"/>
</dbReference>
<sequence>MDGMFWLAIGIIGFGYFIGDGIKNFKNHSTSHLTDMFSDEKPKLIKEKDLHYYLNLSKEDAKELVKSYPSVPHLNINGSIYYPAEKLDSWLASLDHD</sequence>
<gene>
    <name evidence="2" type="ORF">JOC54_002331</name>
</gene>
<feature type="transmembrane region" description="Helical" evidence="1">
    <location>
        <begin position="6"/>
        <end position="22"/>
    </location>
</feature>
<organism evidence="2 3">
    <name type="scientific">Shouchella xiaoxiensis</name>
    <dbReference type="NCBI Taxonomy" id="766895"/>
    <lineage>
        <taxon>Bacteria</taxon>
        <taxon>Bacillati</taxon>
        <taxon>Bacillota</taxon>
        <taxon>Bacilli</taxon>
        <taxon>Bacillales</taxon>
        <taxon>Bacillaceae</taxon>
        <taxon>Shouchella</taxon>
    </lineage>
</organism>
<dbReference type="Proteomes" id="UP001179280">
    <property type="component" value="Unassembled WGS sequence"/>
</dbReference>
<protein>
    <recommendedName>
        <fullName evidence="4">DNA-binding protein</fullName>
    </recommendedName>
</protein>
<accession>A0ABS2SU79</accession>
<proteinExistence type="predicted"/>
<comment type="caution">
    <text evidence="2">The sequence shown here is derived from an EMBL/GenBank/DDBJ whole genome shotgun (WGS) entry which is preliminary data.</text>
</comment>
<evidence type="ECO:0008006" key="4">
    <source>
        <dbReference type="Google" id="ProtNLM"/>
    </source>
</evidence>
<keyword evidence="3" id="KW-1185">Reference proteome</keyword>
<keyword evidence="1" id="KW-0472">Membrane</keyword>